<comment type="similarity">
    <text evidence="2 3">Belongs to the LOG family.</text>
</comment>
<evidence type="ECO:0000313" key="4">
    <source>
        <dbReference type="EMBL" id="MDX8415158.1"/>
    </source>
</evidence>
<dbReference type="Proteomes" id="UP001275932">
    <property type="component" value="Unassembled WGS sequence"/>
</dbReference>
<comment type="catalytic activity">
    <reaction evidence="1">
        <text>AMP + H2O = D-ribose 5-phosphate + adenine</text>
        <dbReference type="Rhea" id="RHEA:20129"/>
        <dbReference type="ChEBI" id="CHEBI:15377"/>
        <dbReference type="ChEBI" id="CHEBI:16708"/>
        <dbReference type="ChEBI" id="CHEBI:78346"/>
        <dbReference type="ChEBI" id="CHEBI:456215"/>
        <dbReference type="EC" id="3.2.2.4"/>
    </reaction>
</comment>
<evidence type="ECO:0000256" key="2">
    <source>
        <dbReference type="ARBA" id="ARBA00006763"/>
    </source>
</evidence>
<reference evidence="4 5" key="1">
    <citation type="submission" date="2022-03" db="EMBL/GenBank/DDBJ databases">
        <title>Novel taxa within the pig intestine.</title>
        <authorList>
            <person name="Wylensek D."/>
            <person name="Bishof K."/>
            <person name="Afrizal A."/>
            <person name="Clavel T."/>
        </authorList>
    </citation>
    <scope>NUCLEOTIDE SEQUENCE [LARGE SCALE GENOMIC DNA]</scope>
    <source>
        <strain evidence="4 5">CLA-KB-P66</strain>
    </source>
</reference>
<protein>
    <recommendedName>
        <fullName evidence="3">Cytokinin riboside 5'-monophosphate phosphoribohydrolase</fullName>
        <ecNumber evidence="3">3.2.2.n1</ecNumber>
    </recommendedName>
</protein>
<dbReference type="EC" id="3.2.2.n1" evidence="3"/>
<comment type="caution">
    <text evidence="4">The sequence shown here is derived from an EMBL/GenBank/DDBJ whole genome shotgun (WGS) entry which is preliminary data.</text>
</comment>
<organism evidence="4 5">
    <name type="scientific">Intestinicryptomonas porci</name>
    <dbReference type="NCBI Taxonomy" id="2926320"/>
    <lineage>
        <taxon>Bacteria</taxon>
        <taxon>Pseudomonadati</taxon>
        <taxon>Verrucomicrobiota</taxon>
        <taxon>Opitutia</taxon>
        <taxon>Opitutales</taxon>
        <taxon>Intestinicryptomonaceae</taxon>
        <taxon>Intestinicryptomonas</taxon>
    </lineage>
</organism>
<dbReference type="Pfam" id="PF03641">
    <property type="entry name" value="Lysine_decarbox"/>
    <property type="match status" value="1"/>
</dbReference>
<dbReference type="PANTHER" id="PTHR31223">
    <property type="entry name" value="LOG FAMILY PROTEIN YJL055W"/>
    <property type="match status" value="1"/>
</dbReference>
<dbReference type="EMBL" id="JALBUT010000003">
    <property type="protein sequence ID" value="MDX8415158.1"/>
    <property type="molecule type" value="Genomic_DNA"/>
</dbReference>
<keyword evidence="3" id="KW-0203">Cytokinin biosynthesis</keyword>
<gene>
    <name evidence="4" type="ORF">MOX91_03060</name>
</gene>
<evidence type="ECO:0000313" key="5">
    <source>
        <dbReference type="Proteomes" id="UP001275932"/>
    </source>
</evidence>
<evidence type="ECO:0000256" key="1">
    <source>
        <dbReference type="ARBA" id="ARBA00000274"/>
    </source>
</evidence>
<dbReference type="Gene3D" id="3.40.50.450">
    <property type="match status" value="1"/>
</dbReference>
<proteinExistence type="inferred from homology"/>
<dbReference type="InterPro" id="IPR005269">
    <property type="entry name" value="LOG"/>
</dbReference>
<dbReference type="PANTHER" id="PTHR31223:SF70">
    <property type="entry name" value="LOG FAMILY PROTEIN YJL055W"/>
    <property type="match status" value="1"/>
</dbReference>
<evidence type="ECO:0000256" key="3">
    <source>
        <dbReference type="RuleBase" id="RU363015"/>
    </source>
</evidence>
<dbReference type="SUPFAM" id="SSF102405">
    <property type="entry name" value="MCP/YpsA-like"/>
    <property type="match status" value="1"/>
</dbReference>
<dbReference type="RefSeq" id="WP_370396606.1">
    <property type="nucleotide sequence ID" value="NZ_JALBUT010000003.1"/>
</dbReference>
<accession>A0ABU4WF23</accession>
<dbReference type="NCBIfam" id="TIGR00730">
    <property type="entry name" value="Rossman fold protein, TIGR00730 family"/>
    <property type="match status" value="1"/>
</dbReference>
<sequence length="198" mass="21781">MQGGKLKKIAVYCGASGGSDAFISAARDFGKILARENVELIYGAGSVGLMGALADGVLENGGSVTGVVPRQFSREVVHQNLTRIIYTNSMGERKKIMLDLADANVALAGGFGTLDEISEALVLLQLGASNSPCGFLNTNGFYNKLFDFFKNVRKENFLSEIHFDMALKDENPKRLLEKLSSYKRPEEKLYWDNFQKIK</sequence>
<keyword evidence="3" id="KW-0378">Hydrolase</keyword>
<name>A0ABU4WF23_9BACT</name>
<dbReference type="InterPro" id="IPR031100">
    <property type="entry name" value="LOG_fam"/>
</dbReference>
<keyword evidence="5" id="KW-1185">Reference proteome</keyword>